<dbReference type="Pfam" id="PF09356">
    <property type="entry name" value="Phage_BR0599"/>
    <property type="match status" value="1"/>
</dbReference>
<dbReference type="AlphaFoldDB" id="A0A1V4I075"/>
<dbReference type="Pfam" id="PF09931">
    <property type="entry name" value="Phage_phiJL001_Gp84_N"/>
    <property type="match status" value="1"/>
</dbReference>
<dbReference type="NCBIfam" id="TIGR02218">
    <property type="entry name" value="phg_TIGR02218"/>
    <property type="match status" value="1"/>
</dbReference>
<sequence>MRSIPSALQAKLDSGATTLARCWIVTRRDGVVLGFTDHDCDLTIGSVVCRAATGFTASEATSRFDLAVDGAEISGAFSDDTLSEADLSAGRYDAAEVATWLVDWSDVSLKILIARGTIGEVRREGAAFTAELRGLADALTQDSGRLFTARCGVDLGDGKCRVDLTSSTFRSSGTVTAIEGTSILAVSGLIGFAGGWFTAGRLNWTGGANAGLAIEVKQHRVVAGEVLISLWQAMAEPIAIGDSFVITAGCDKSFATCRDRFANTDNFRGFPQIPGNDFVVSYPLPGSPDNGNGSKAL</sequence>
<dbReference type="EMBL" id="MWPQ01000026">
    <property type="protein sequence ID" value="OPH83534.1"/>
    <property type="molecule type" value="Genomic_DNA"/>
</dbReference>
<dbReference type="STRING" id="29421.B2M20_06350"/>
<comment type="caution">
    <text evidence="2">The sequence shown here is derived from an EMBL/GenBank/DDBJ whole genome shotgun (WGS) entry which is preliminary data.</text>
</comment>
<accession>A0A1V4I075</accession>
<gene>
    <name evidence="2" type="ORF">B2M20_06350</name>
</gene>
<dbReference type="OrthoDB" id="1633386at2"/>
<dbReference type="InterPro" id="IPR018964">
    <property type="entry name" value="Phage_phiJL001_Gp84_C"/>
</dbReference>
<proteinExistence type="predicted"/>
<reference evidence="2 3" key="1">
    <citation type="submission" date="2017-02" db="EMBL/GenBank/DDBJ databases">
        <title>Genome sequence of the nitrite-oxidizing bacterium Nitrobacter vulgaris strain Ab1.</title>
        <authorList>
            <person name="Mellbye B.L."/>
            <person name="Davis E.W."/>
            <person name="Spieck E."/>
            <person name="Chang J.H."/>
            <person name="Bottomley P.J."/>
            <person name="Sayavedra-Soto L.A."/>
        </authorList>
    </citation>
    <scope>NUCLEOTIDE SEQUENCE [LARGE SCALE GENOMIC DNA]</scope>
    <source>
        <strain evidence="2 3">Ab1</strain>
    </source>
</reference>
<evidence type="ECO:0000313" key="3">
    <source>
        <dbReference type="Proteomes" id="UP000189940"/>
    </source>
</evidence>
<dbReference type="Proteomes" id="UP000189940">
    <property type="component" value="Unassembled WGS sequence"/>
</dbReference>
<protein>
    <submittedName>
        <fullName evidence="2">Beta tubulin</fullName>
    </submittedName>
</protein>
<dbReference type="RefSeq" id="WP_079446231.1">
    <property type="nucleotide sequence ID" value="NZ_MWPQ01000026.1"/>
</dbReference>
<dbReference type="InterPro" id="IPR011928">
    <property type="entry name" value="Phage_phiJL001_Gp84"/>
</dbReference>
<keyword evidence="3" id="KW-1185">Reference proteome</keyword>
<name>A0A1V4I075_NITVU</name>
<evidence type="ECO:0000313" key="2">
    <source>
        <dbReference type="EMBL" id="OPH83534.1"/>
    </source>
</evidence>
<feature type="domain" description="Bacteriophage phiJL001 Gp84 C-terminal" evidence="1">
    <location>
        <begin position="195"/>
        <end position="277"/>
    </location>
</feature>
<evidence type="ECO:0000259" key="1">
    <source>
        <dbReference type="Pfam" id="PF09356"/>
    </source>
</evidence>
<organism evidence="2 3">
    <name type="scientific">Nitrobacter vulgaris</name>
    <dbReference type="NCBI Taxonomy" id="29421"/>
    <lineage>
        <taxon>Bacteria</taxon>
        <taxon>Pseudomonadati</taxon>
        <taxon>Pseudomonadota</taxon>
        <taxon>Alphaproteobacteria</taxon>
        <taxon>Hyphomicrobiales</taxon>
        <taxon>Nitrobacteraceae</taxon>
        <taxon>Nitrobacter</taxon>
    </lineage>
</organism>